<sequence>MDDTDNKEEEKEEKIKERKRRKLTLEKNKKKKEQDQEKQEQEHQDRPMTPGVPQGAISGWVSLSFGHRVLGTRKMDQEAGLSD</sequence>
<keyword evidence="3" id="KW-1185">Reference proteome</keyword>
<feature type="compositionally biased region" description="Basic and acidic residues" evidence="1">
    <location>
        <begin position="23"/>
        <end position="46"/>
    </location>
</feature>
<protein>
    <submittedName>
        <fullName evidence="2">Uncharacterized protein</fullName>
    </submittedName>
</protein>
<dbReference type="EMBL" id="VSRR010139543">
    <property type="protein sequence ID" value="MPD04134.1"/>
    <property type="molecule type" value="Genomic_DNA"/>
</dbReference>
<comment type="caution">
    <text evidence="2">The sequence shown here is derived from an EMBL/GenBank/DDBJ whole genome shotgun (WGS) entry which is preliminary data.</text>
</comment>
<dbReference type="AlphaFoldDB" id="A0A5B7KBN7"/>
<gene>
    <name evidence="2" type="ORF">E2C01_099807</name>
</gene>
<feature type="region of interest" description="Disordered" evidence="1">
    <location>
        <begin position="1"/>
        <end position="59"/>
    </location>
</feature>
<evidence type="ECO:0000313" key="3">
    <source>
        <dbReference type="Proteomes" id="UP000324222"/>
    </source>
</evidence>
<organism evidence="2 3">
    <name type="scientific">Portunus trituberculatus</name>
    <name type="common">Swimming crab</name>
    <name type="synonym">Neptunus trituberculatus</name>
    <dbReference type="NCBI Taxonomy" id="210409"/>
    <lineage>
        <taxon>Eukaryota</taxon>
        <taxon>Metazoa</taxon>
        <taxon>Ecdysozoa</taxon>
        <taxon>Arthropoda</taxon>
        <taxon>Crustacea</taxon>
        <taxon>Multicrustacea</taxon>
        <taxon>Malacostraca</taxon>
        <taxon>Eumalacostraca</taxon>
        <taxon>Eucarida</taxon>
        <taxon>Decapoda</taxon>
        <taxon>Pleocyemata</taxon>
        <taxon>Brachyura</taxon>
        <taxon>Eubrachyura</taxon>
        <taxon>Portunoidea</taxon>
        <taxon>Portunidae</taxon>
        <taxon>Portuninae</taxon>
        <taxon>Portunus</taxon>
    </lineage>
</organism>
<evidence type="ECO:0000313" key="2">
    <source>
        <dbReference type="EMBL" id="MPD04134.1"/>
    </source>
</evidence>
<evidence type="ECO:0000256" key="1">
    <source>
        <dbReference type="SAM" id="MobiDB-lite"/>
    </source>
</evidence>
<dbReference type="Proteomes" id="UP000324222">
    <property type="component" value="Unassembled WGS sequence"/>
</dbReference>
<proteinExistence type="predicted"/>
<name>A0A5B7KBN7_PORTR</name>
<reference evidence="2 3" key="1">
    <citation type="submission" date="2019-05" db="EMBL/GenBank/DDBJ databases">
        <title>Another draft genome of Portunus trituberculatus and its Hox gene families provides insights of decapod evolution.</title>
        <authorList>
            <person name="Jeong J.-H."/>
            <person name="Song I."/>
            <person name="Kim S."/>
            <person name="Choi T."/>
            <person name="Kim D."/>
            <person name="Ryu S."/>
            <person name="Kim W."/>
        </authorList>
    </citation>
    <scope>NUCLEOTIDE SEQUENCE [LARGE SCALE GENOMIC DNA]</scope>
    <source>
        <tissue evidence="2">Muscle</tissue>
    </source>
</reference>
<accession>A0A5B7KBN7</accession>